<accession>A0A2C6LEW9</accession>
<evidence type="ECO:0000256" key="1">
    <source>
        <dbReference type="ARBA" id="ARBA00025788"/>
    </source>
</evidence>
<dbReference type="InterPro" id="IPR010400">
    <property type="entry name" value="PITH_dom"/>
</dbReference>
<dbReference type="InterPro" id="IPR045099">
    <property type="entry name" value="PITH1-like"/>
</dbReference>
<feature type="domain" description="PITH" evidence="2">
    <location>
        <begin position="12"/>
        <end position="186"/>
    </location>
</feature>
<dbReference type="RefSeq" id="XP_067927204.1">
    <property type="nucleotide sequence ID" value="XM_068060821.1"/>
</dbReference>
<dbReference type="SUPFAM" id="SSF49785">
    <property type="entry name" value="Galactose-binding domain-like"/>
    <property type="match status" value="1"/>
</dbReference>
<comment type="caution">
    <text evidence="3">The sequence shown here is derived from an EMBL/GenBank/DDBJ whole genome shotgun (WGS) entry which is preliminary data.</text>
</comment>
<gene>
    <name evidence="3" type="ORF">CSUI_000587</name>
</gene>
<sequence>MPGAHGPACGCKHEAELRGGEFLLPYICTDGIRGLNEQVSGSAKTIFKTYDNRLDETQYCRSEEDDPELLIHVPFKSPCKITSLHVIGGDNGRSPTSVKIFADREDLDFSSVRETECIQEVELVQDFHGAVEYPLKATKLLNVSCLTLFFDGNMGGDCLELFYIGLRGEGSNYQRRAVVTVYEANANPADHEVKNAAERQTTAMEEGN</sequence>
<proteinExistence type="inferred from homology"/>
<dbReference type="GeneID" id="94424032"/>
<evidence type="ECO:0000313" key="3">
    <source>
        <dbReference type="EMBL" id="PHJ25558.1"/>
    </source>
</evidence>
<dbReference type="EMBL" id="MIGC01000220">
    <property type="protein sequence ID" value="PHJ25558.1"/>
    <property type="molecule type" value="Genomic_DNA"/>
</dbReference>
<dbReference type="Gene3D" id="2.60.120.470">
    <property type="entry name" value="PITH domain"/>
    <property type="match status" value="1"/>
</dbReference>
<dbReference type="Pfam" id="PF06201">
    <property type="entry name" value="PITH"/>
    <property type="match status" value="1"/>
</dbReference>
<evidence type="ECO:0000313" key="4">
    <source>
        <dbReference type="Proteomes" id="UP000221165"/>
    </source>
</evidence>
<dbReference type="OrthoDB" id="2635at2759"/>
<name>A0A2C6LEW9_9APIC</name>
<protein>
    <submittedName>
        <fullName evidence="3">Thioredoxin family trp26 protein</fullName>
    </submittedName>
</protein>
<organism evidence="3 4">
    <name type="scientific">Cystoisospora suis</name>
    <dbReference type="NCBI Taxonomy" id="483139"/>
    <lineage>
        <taxon>Eukaryota</taxon>
        <taxon>Sar</taxon>
        <taxon>Alveolata</taxon>
        <taxon>Apicomplexa</taxon>
        <taxon>Conoidasida</taxon>
        <taxon>Coccidia</taxon>
        <taxon>Eucoccidiorida</taxon>
        <taxon>Eimeriorina</taxon>
        <taxon>Sarcocystidae</taxon>
        <taxon>Cystoisospora</taxon>
    </lineage>
</organism>
<dbReference type="GO" id="GO:0005737">
    <property type="term" value="C:cytoplasm"/>
    <property type="evidence" value="ECO:0007669"/>
    <property type="project" value="UniProtKB-ARBA"/>
</dbReference>
<evidence type="ECO:0000259" key="2">
    <source>
        <dbReference type="PROSITE" id="PS51532"/>
    </source>
</evidence>
<reference evidence="3 4" key="1">
    <citation type="journal article" date="2017" name="Int. J. Parasitol.">
        <title>The genome of the protozoan parasite Cystoisospora suis and a reverse vaccinology approach to identify vaccine candidates.</title>
        <authorList>
            <person name="Palmieri N."/>
            <person name="Shrestha A."/>
            <person name="Ruttkowski B."/>
            <person name="Beck T."/>
            <person name="Vogl C."/>
            <person name="Tomley F."/>
            <person name="Blake D.P."/>
            <person name="Joachim A."/>
        </authorList>
    </citation>
    <scope>NUCLEOTIDE SEQUENCE [LARGE SCALE GENOMIC DNA]</scope>
    <source>
        <strain evidence="3 4">Wien I</strain>
    </source>
</reference>
<dbReference type="AlphaFoldDB" id="A0A2C6LEW9"/>
<dbReference type="InterPro" id="IPR037047">
    <property type="entry name" value="PITH_dom_sf"/>
</dbReference>
<dbReference type="PANTHER" id="PTHR12175:SF1">
    <property type="entry name" value="PITH DOMAIN-CONTAINING PROTEIN 1"/>
    <property type="match status" value="1"/>
</dbReference>
<dbReference type="VEuPathDB" id="ToxoDB:CSUI_000587"/>
<keyword evidence="4" id="KW-1185">Reference proteome</keyword>
<dbReference type="Proteomes" id="UP000221165">
    <property type="component" value="Unassembled WGS sequence"/>
</dbReference>
<dbReference type="PANTHER" id="PTHR12175">
    <property type="entry name" value="AD039 HT014 THIOREDOXIN FAMILY TRP26"/>
    <property type="match status" value="1"/>
</dbReference>
<comment type="similarity">
    <text evidence="1">Belongs to the PITHD1 family.</text>
</comment>
<dbReference type="PROSITE" id="PS51532">
    <property type="entry name" value="PITH"/>
    <property type="match status" value="1"/>
</dbReference>
<dbReference type="InterPro" id="IPR008979">
    <property type="entry name" value="Galactose-bd-like_sf"/>
</dbReference>